<reference evidence="1" key="1">
    <citation type="journal article" date="2014" name="Front. Microbiol.">
        <title>High frequency of phylogenetically diverse reductive dehalogenase-homologous genes in deep subseafloor sedimentary metagenomes.</title>
        <authorList>
            <person name="Kawai M."/>
            <person name="Futagami T."/>
            <person name="Toyoda A."/>
            <person name="Takaki Y."/>
            <person name="Nishi S."/>
            <person name="Hori S."/>
            <person name="Arai W."/>
            <person name="Tsubouchi T."/>
            <person name="Morono Y."/>
            <person name="Uchiyama I."/>
            <person name="Ito T."/>
            <person name="Fujiyama A."/>
            <person name="Inagaki F."/>
            <person name="Takami H."/>
        </authorList>
    </citation>
    <scope>NUCLEOTIDE SEQUENCE</scope>
    <source>
        <strain evidence="1">Expedition CK06-06</strain>
    </source>
</reference>
<comment type="caution">
    <text evidence="1">The sequence shown here is derived from an EMBL/GenBank/DDBJ whole genome shotgun (WGS) entry which is preliminary data.</text>
</comment>
<name>X0WSW4_9ZZZZ</name>
<proteinExistence type="predicted"/>
<evidence type="ECO:0000313" key="1">
    <source>
        <dbReference type="EMBL" id="GAG33755.1"/>
    </source>
</evidence>
<organism evidence="1">
    <name type="scientific">marine sediment metagenome</name>
    <dbReference type="NCBI Taxonomy" id="412755"/>
    <lineage>
        <taxon>unclassified sequences</taxon>
        <taxon>metagenomes</taxon>
        <taxon>ecological metagenomes</taxon>
    </lineage>
</organism>
<evidence type="ECO:0008006" key="2">
    <source>
        <dbReference type="Google" id="ProtNLM"/>
    </source>
</evidence>
<sequence length="77" mass="9084">HRSENSKELFSRANKIVNNSDRINCLHLFSVILEERGDSIYTLFQEFGINHEELRNKALFYANLLHKLNSDEDSLYI</sequence>
<dbReference type="InterPro" id="IPR036628">
    <property type="entry name" value="Clp_N_dom_sf"/>
</dbReference>
<accession>X0WSW4</accession>
<dbReference type="AlphaFoldDB" id="X0WSW4"/>
<gene>
    <name evidence="1" type="ORF">S01H1_68649</name>
</gene>
<dbReference type="SUPFAM" id="SSF81923">
    <property type="entry name" value="Double Clp-N motif"/>
    <property type="match status" value="1"/>
</dbReference>
<protein>
    <recommendedName>
        <fullName evidence="2">Clp R domain-containing protein</fullName>
    </recommendedName>
</protein>
<dbReference type="EMBL" id="BARS01045527">
    <property type="protein sequence ID" value="GAG33755.1"/>
    <property type="molecule type" value="Genomic_DNA"/>
</dbReference>
<feature type="non-terminal residue" evidence="1">
    <location>
        <position position="1"/>
    </location>
</feature>